<organism evidence="2 3">
    <name type="scientific">Nocardioides soli</name>
    <dbReference type="NCBI Taxonomy" id="1036020"/>
    <lineage>
        <taxon>Bacteria</taxon>
        <taxon>Bacillati</taxon>
        <taxon>Actinomycetota</taxon>
        <taxon>Actinomycetes</taxon>
        <taxon>Propionibacteriales</taxon>
        <taxon>Nocardioidaceae</taxon>
        <taxon>Nocardioides</taxon>
    </lineage>
</organism>
<feature type="domain" description="RNA polymerase sigma-70 region 4" evidence="1">
    <location>
        <begin position="30"/>
        <end position="71"/>
    </location>
</feature>
<proteinExistence type="predicted"/>
<dbReference type="RefSeq" id="WP_183593690.1">
    <property type="nucleotide sequence ID" value="NZ_JACHWR010000002.1"/>
</dbReference>
<keyword evidence="2" id="KW-0804">Transcription</keyword>
<protein>
    <submittedName>
        <fullName evidence="2">DNA-directed RNA polymerase specialized sigma subunit</fullName>
    </submittedName>
</protein>
<name>A0A7W4Z3J7_9ACTN</name>
<keyword evidence="3" id="KW-1185">Reference proteome</keyword>
<comment type="caution">
    <text evidence="2">The sequence shown here is derived from an EMBL/GenBank/DDBJ whole genome shotgun (WGS) entry which is preliminary data.</text>
</comment>
<evidence type="ECO:0000259" key="1">
    <source>
        <dbReference type="Pfam" id="PF04545"/>
    </source>
</evidence>
<dbReference type="GO" id="GO:0003677">
    <property type="term" value="F:DNA binding"/>
    <property type="evidence" value="ECO:0007669"/>
    <property type="project" value="InterPro"/>
</dbReference>
<dbReference type="SUPFAM" id="SSF47413">
    <property type="entry name" value="lambda repressor-like DNA-binding domains"/>
    <property type="match status" value="1"/>
</dbReference>
<reference evidence="2 3" key="1">
    <citation type="submission" date="2020-08" db="EMBL/GenBank/DDBJ databases">
        <title>Sequencing the genomes of 1000 actinobacteria strains.</title>
        <authorList>
            <person name="Klenk H.-P."/>
        </authorList>
    </citation>
    <scope>NUCLEOTIDE SEQUENCE [LARGE SCALE GENOMIC DNA]</scope>
    <source>
        <strain evidence="2 3">DSM 105498</strain>
    </source>
</reference>
<keyword evidence="2" id="KW-0240">DNA-directed RNA polymerase</keyword>
<accession>A0A7W4Z3J7</accession>
<dbReference type="GO" id="GO:0006352">
    <property type="term" value="P:DNA-templated transcription initiation"/>
    <property type="evidence" value="ECO:0007669"/>
    <property type="project" value="InterPro"/>
</dbReference>
<evidence type="ECO:0000313" key="2">
    <source>
        <dbReference type="EMBL" id="MBB3043936.1"/>
    </source>
</evidence>
<dbReference type="Proteomes" id="UP000589626">
    <property type="component" value="Unassembled WGS sequence"/>
</dbReference>
<dbReference type="Pfam" id="PF04545">
    <property type="entry name" value="Sigma70_r4"/>
    <property type="match status" value="1"/>
</dbReference>
<dbReference type="EMBL" id="JACHWR010000002">
    <property type="protein sequence ID" value="MBB3043936.1"/>
    <property type="molecule type" value="Genomic_DNA"/>
</dbReference>
<evidence type="ECO:0000313" key="3">
    <source>
        <dbReference type="Proteomes" id="UP000589626"/>
    </source>
</evidence>
<dbReference type="GO" id="GO:0000428">
    <property type="term" value="C:DNA-directed RNA polymerase complex"/>
    <property type="evidence" value="ECO:0007669"/>
    <property type="project" value="UniProtKB-KW"/>
</dbReference>
<sequence>MTVVAELDSLPERIKVSSGRITELREQLAAELETRERLIVQAVDEANIPQADVARAAGVSQPHIIRILAKASSD</sequence>
<dbReference type="AlphaFoldDB" id="A0A7W4Z3J7"/>
<gene>
    <name evidence="2" type="ORF">FHU40_003754</name>
</gene>
<dbReference type="InterPro" id="IPR010982">
    <property type="entry name" value="Lambda_DNA-bd_dom_sf"/>
</dbReference>
<dbReference type="InterPro" id="IPR007630">
    <property type="entry name" value="RNA_pol_sigma70_r4"/>
</dbReference>
<dbReference type="GO" id="GO:0003700">
    <property type="term" value="F:DNA-binding transcription factor activity"/>
    <property type="evidence" value="ECO:0007669"/>
    <property type="project" value="InterPro"/>
</dbReference>